<gene>
    <name evidence="1" type="ORF">HMPREF9970_1704</name>
</gene>
<dbReference type="GO" id="GO:0016791">
    <property type="term" value="F:phosphatase activity"/>
    <property type="evidence" value="ECO:0007669"/>
    <property type="project" value="UniProtKB-ARBA"/>
</dbReference>
<dbReference type="PANTHER" id="PTHR10000:SF8">
    <property type="entry name" value="HAD SUPERFAMILY HYDROLASE-LIKE, TYPE 3"/>
    <property type="match status" value="1"/>
</dbReference>
<dbReference type="SUPFAM" id="SSF56784">
    <property type="entry name" value="HAD-like"/>
    <property type="match status" value="1"/>
</dbReference>
<dbReference type="Proteomes" id="UP000005039">
    <property type="component" value="Unassembled WGS sequence"/>
</dbReference>
<dbReference type="InterPro" id="IPR023214">
    <property type="entry name" value="HAD_sf"/>
</dbReference>
<comment type="caution">
    <text evidence="1">The sequence shown here is derived from an EMBL/GenBank/DDBJ whole genome shotgun (WGS) entry which is preliminary data.</text>
</comment>
<accession>I0R733</accession>
<dbReference type="InterPro" id="IPR036412">
    <property type="entry name" value="HAD-like_sf"/>
</dbReference>
<organism evidence="1 2">
    <name type="scientific">Lachnoanaerobaculum saburreum F0468</name>
    <dbReference type="NCBI Taxonomy" id="1095750"/>
    <lineage>
        <taxon>Bacteria</taxon>
        <taxon>Bacillati</taxon>
        <taxon>Bacillota</taxon>
        <taxon>Clostridia</taxon>
        <taxon>Lachnospirales</taxon>
        <taxon>Lachnospiraceae</taxon>
        <taxon>Lachnoanaerobaculum</taxon>
    </lineage>
</organism>
<reference evidence="1 2" key="1">
    <citation type="submission" date="2012-03" db="EMBL/GenBank/DDBJ databases">
        <authorList>
            <person name="Durkin A.S."/>
            <person name="McCorrison J."/>
            <person name="Torralba M."/>
            <person name="Gillis M."/>
            <person name="Methe B."/>
            <person name="Sutton G."/>
            <person name="Nelson K.E."/>
        </authorList>
    </citation>
    <scope>NUCLEOTIDE SEQUENCE [LARGE SCALE GENOMIC DNA]</scope>
    <source>
        <strain evidence="1 2">F0468</strain>
    </source>
</reference>
<dbReference type="Pfam" id="PF08282">
    <property type="entry name" value="Hydrolase_3"/>
    <property type="match status" value="1"/>
</dbReference>
<dbReference type="eggNOG" id="COG0561">
    <property type="taxonomic scope" value="Bacteria"/>
</dbReference>
<keyword evidence="1" id="KW-0378">Hydrolase</keyword>
<evidence type="ECO:0000313" key="1">
    <source>
        <dbReference type="EMBL" id="EIC95491.1"/>
    </source>
</evidence>
<evidence type="ECO:0000313" key="2">
    <source>
        <dbReference type="Proteomes" id="UP000005039"/>
    </source>
</evidence>
<dbReference type="GO" id="GO:0000287">
    <property type="term" value="F:magnesium ion binding"/>
    <property type="evidence" value="ECO:0007669"/>
    <property type="project" value="TreeGrafter"/>
</dbReference>
<keyword evidence="2" id="KW-1185">Reference proteome</keyword>
<dbReference type="Gene3D" id="3.40.50.1000">
    <property type="entry name" value="HAD superfamily/HAD-like"/>
    <property type="match status" value="2"/>
</dbReference>
<dbReference type="RefSeq" id="WP_008754217.1">
    <property type="nucleotide sequence ID" value="NZ_AJGH01000080.1"/>
</dbReference>
<dbReference type="OrthoDB" id="9810101at2"/>
<sequence>MNILFTDLDNTLIYSKKVDIRNRISVEVYKGEDNSFMSEYSYELLKQLNEKLFIVPVTTRTYMQYKRINLSIVPKYVLCANGGQLLKDGRLDDIWYGKSLEIIKDSDDERKKAFLLLKQDKRRKFECRNIDNLFIFTKCDDMESVVEDLKVRLDLDLVDILYNKEKLYIMPKNLNKADAVRRFIEVYGKETVFAAGDSDFDISMIKLADIGFAHKDLNKDFNKDFDVENIFNKIYNKYEGLFSDYYLTKVYEYIKE</sequence>
<dbReference type="AlphaFoldDB" id="I0R733"/>
<dbReference type="PANTHER" id="PTHR10000">
    <property type="entry name" value="PHOSPHOSERINE PHOSPHATASE"/>
    <property type="match status" value="1"/>
</dbReference>
<protein>
    <submittedName>
        <fullName evidence="1">Sucrose-6F-phosphate phosphohydrolase</fullName>
    </submittedName>
</protein>
<dbReference type="GO" id="GO:0005829">
    <property type="term" value="C:cytosol"/>
    <property type="evidence" value="ECO:0007669"/>
    <property type="project" value="TreeGrafter"/>
</dbReference>
<dbReference type="PATRIC" id="fig|1095750.3.peg.1715"/>
<dbReference type="EMBL" id="AJGH01000080">
    <property type="protein sequence ID" value="EIC95491.1"/>
    <property type="molecule type" value="Genomic_DNA"/>
</dbReference>
<name>I0R733_9FIRM</name>
<proteinExistence type="predicted"/>